<feature type="modified residue" description="4-aspartylphosphate" evidence="3">
    <location>
        <position position="62"/>
    </location>
</feature>
<dbReference type="Proteomes" id="UP000824201">
    <property type="component" value="Unassembled WGS sequence"/>
</dbReference>
<evidence type="ECO:0000256" key="1">
    <source>
        <dbReference type="ARBA" id="ARBA00018672"/>
    </source>
</evidence>
<dbReference type="InterPro" id="IPR007492">
    <property type="entry name" value="LytTR_DNA-bd_dom"/>
</dbReference>
<evidence type="ECO:0000259" key="5">
    <source>
        <dbReference type="PROSITE" id="PS50930"/>
    </source>
</evidence>
<reference evidence="6" key="1">
    <citation type="submission" date="2020-10" db="EMBL/GenBank/DDBJ databases">
        <authorList>
            <person name="Gilroy R."/>
        </authorList>
    </citation>
    <scope>NUCLEOTIDE SEQUENCE</scope>
    <source>
        <strain evidence="6">ChiW13-3771</strain>
    </source>
</reference>
<comment type="caution">
    <text evidence="6">The sequence shown here is derived from an EMBL/GenBank/DDBJ whole genome shotgun (WGS) entry which is preliminary data.</text>
</comment>
<dbReference type="AlphaFoldDB" id="A0A9D1JE22"/>
<dbReference type="SUPFAM" id="SSF52172">
    <property type="entry name" value="CheY-like"/>
    <property type="match status" value="1"/>
</dbReference>
<evidence type="ECO:0000313" key="6">
    <source>
        <dbReference type="EMBL" id="HIR89086.1"/>
    </source>
</evidence>
<organism evidence="6 7">
    <name type="scientific">Candidatus Fimimorpha faecalis</name>
    <dbReference type="NCBI Taxonomy" id="2840824"/>
    <lineage>
        <taxon>Bacteria</taxon>
        <taxon>Bacillati</taxon>
        <taxon>Bacillota</taxon>
        <taxon>Clostridia</taxon>
        <taxon>Eubacteriales</taxon>
        <taxon>Candidatus Fimimorpha</taxon>
    </lineage>
</organism>
<dbReference type="SMART" id="SM00448">
    <property type="entry name" value="REC"/>
    <property type="match status" value="1"/>
</dbReference>
<dbReference type="SMART" id="SM00850">
    <property type="entry name" value="LytTR"/>
    <property type="match status" value="1"/>
</dbReference>
<dbReference type="GO" id="GO:0003677">
    <property type="term" value="F:DNA binding"/>
    <property type="evidence" value="ECO:0007669"/>
    <property type="project" value="InterPro"/>
</dbReference>
<evidence type="ECO:0000259" key="4">
    <source>
        <dbReference type="PROSITE" id="PS50110"/>
    </source>
</evidence>
<protein>
    <recommendedName>
        <fullName evidence="1">Stage 0 sporulation protein A homolog</fullName>
    </recommendedName>
</protein>
<evidence type="ECO:0000313" key="7">
    <source>
        <dbReference type="Proteomes" id="UP000824201"/>
    </source>
</evidence>
<keyword evidence="3" id="KW-0597">Phosphoprotein</keyword>
<dbReference type="InterPro" id="IPR011006">
    <property type="entry name" value="CheY-like_superfamily"/>
</dbReference>
<name>A0A9D1JE22_9FIRM</name>
<evidence type="ECO:0000256" key="2">
    <source>
        <dbReference type="ARBA" id="ARBA00024867"/>
    </source>
</evidence>
<comment type="function">
    <text evidence="2">May play the central regulatory role in sporulation. It may be an element of the effector pathway responsible for the activation of sporulation genes in response to nutritional stress. Spo0A may act in concert with spo0H (a sigma factor) to control the expression of some genes that are critical to the sporulation process.</text>
</comment>
<dbReference type="Pfam" id="PF04397">
    <property type="entry name" value="LytTR"/>
    <property type="match status" value="1"/>
</dbReference>
<dbReference type="PANTHER" id="PTHR37299:SF1">
    <property type="entry name" value="STAGE 0 SPORULATION PROTEIN A HOMOLOG"/>
    <property type="match status" value="1"/>
</dbReference>
<sequence>MHTYHLAVCEDNVIIREEICQLCDEILTEDKIAHKISEFSSAAELQKILDEEEECFDLLLLDIQMEGMTGMELACKLRKRENRVSIIFITGYEDYLKDGYQVQPIDYLMKPIDRKRLTRAIHTDWKWNHSPKTIVLQKRGRAVPISLASILYVEGANHSVVFHRTDGEETFSFSMMEIENMLPMGQFVRSHNSFLVNLDHVKEIRRSYVYLDEGKEIPIGRKYYRKFQEAFIRYMNR</sequence>
<feature type="domain" description="Response regulatory" evidence="4">
    <location>
        <begin position="5"/>
        <end position="125"/>
    </location>
</feature>
<dbReference type="Gene3D" id="2.40.50.1020">
    <property type="entry name" value="LytTr DNA-binding domain"/>
    <property type="match status" value="1"/>
</dbReference>
<dbReference type="Pfam" id="PF00072">
    <property type="entry name" value="Response_reg"/>
    <property type="match status" value="1"/>
</dbReference>
<dbReference type="InterPro" id="IPR001789">
    <property type="entry name" value="Sig_transdc_resp-reg_receiver"/>
</dbReference>
<dbReference type="Gene3D" id="3.40.50.2300">
    <property type="match status" value="1"/>
</dbReference>
<accession>A0A9D1JE22</accession>
<dbReference type="PANTHER" id="PTHR37299">
    <property type="entry name" value="TRANSCRIPTIONAL REGULATOR-RELATED"/>
    <property type="match status" value="1"/>
</dbReference>
<dbReference type="PROSITE" id="PS50930">
    <property type="entry name" value="HTH_LYTTR"/>
    <property type="match status" value="1"/>
</dbReference>
<dbReference type="EMBL" id="DVHN01000118">
    <property type="protein sequence ID" value="HIR89086.1"/>
    <property type="molecule type" value="Genomic_DNA"/>
</dbReference>
<dbReference type="GO" id="GO:0000156">
    <property type="term" value="F:phosphorelay response regulator activity"/>
    <property type="evidence" value="ECO:0007669"/>
    <property type="project" value="InterPro"/>
</dbReference>
<gene>
    <name evidence="6" type="ORF">IAC96_09070</name>
</gene>
<evidence type="ECO:0000256" key="3">
    <source>
        <dbReference type="PROSITE-ProRule" id="PRU00169"/>
    </source>
</evidence>
<dbReference type="InterPro" id="IPR046947">
    <property type="entry name" value="LytR-like"/>
</dbReference>
<reference evidence="6" key="2">
    <citation type="journal article" date="2021" name="PeerJ">
        <title>Extensive microbial diversity within the chicken gut microbiome revealed by metagenomics and culture.</title>
        <authorList>
            <person name="Gilroy R."/>
            <person name="Ravi A."/>
            <person name="Getino M."/>
            <person name="Pursley I."/>
            <person name="Horton D.L."/>
            <person name="Alikhan N.F."/>
            <person name="Baker D."/>
            <person name="Gharbi K."/>
            <person name="Hall N."/>
            <person name="Watson M."/>
            <person name="Adriaenssens E.M."/>
            <person name="Foster-Nyarko E."/>
            <person name="Jarju S."/>
            <person name="Secka A."/>
            <person name="Antonio M."/>
            <person name="Oren A."/>
            <person name="Chaudhuri R.R."/>
            <person name="La Ragione R."/>
            <person name="Hildebrand F."/>
            <person name="Pallen M.J."/>
        </authorList>
    </citation>
    <scope>NUCLEOTIDE SEQUENCE</scope>
    <source>
        <strain evidence="6">ChiW13-3771</strain>
    </source>
</reference>
<dbReference type="PROSITE" id="PS50110">
    <property type="entry name" value="RESPONSE_REGULATORY"/>
    <property type="match status" value="1"/>
</dbReference>
<proteinExistence type="predicted"/>
<feature type="domain" description="HTH LytTR-type" evidence="5">
    <location>
        <begin position="134"/>
        <end position="233"/>
    </location>
</feature>